<keyword evidence="5" id="KW-1185">Reference proteome</keyword>
<proteinExistence type="predicted"/>
<dbReference type="InterPro" id="IPR050963">
    <property type="entry name" value="Sirohydro_Cobaltochel/CbiX"/>
</dbReference>
<comment type="caution">
    <text evidence="4">The sequence shown here is derived from an EMBL/GenBank/DDBJ whole genome shotgun (WGS) entry which is preliminary data.</text>
</comment>
<dbReference type="CDD" id="cd03414">
    <property type="entry name" value="CbiX_SirB_C"/>
    <property type="match status" value="1"/>
</dbReference>
<dbReference type="Proteomes" id="UP001551176">
    <property type="component" value="Unassembled WGS sequence"/>
</dbReference>
<dbReference type="Gene3D" id="3.40.50.1400">
    <property type="match status" value="2"/>
</dbReference>
<organism evidence="4 5">
    <name type="scientific">Streptomyces atriruber</name>
    <dbReference type="NCBI Taxonomy" id="545121"/>
    <lineage>
        <taxon>Bacteria</taxon>
        <taxon>Bacillati</taxon>
        <taxon>Actinomycetota</taxon>
        <taxon>Actinomycetes</taxon>
        <taxon>Kitasatosporales</taxon>
        <taxon>Streptomycetaceae</taxon>
        <taxon>Streptomyces</taxon>
    </lineage>
</organism>
<evidence type="ECO:0000256" key="2">
    <source>
        <dbReference type="ARBA" id="ARBA00023239"/>
    </source>
</evidence>
<reference evidence="4 5" key="1">
    <citation type="submission" date="2024-06" db="EMBL/GenBank/DDBJ databases">
        <title>The Natural Products Discovery Center: Release of the First 8490 Sequenced Strains for Exploring Actinobacteria Biosynthetic Diversity.</title>
        <authorList>
            <person name="Kalkreuter E."/>
            <person name="Kautsar S.A."/>
            <person name="Yang D."/>
            <person name="Bader C.D."/>
            <person name="Teijaro C.N."/>
            <person name="Fluegel L."/>
            <person name="Davis C.M."/>
            <person name="Simpson J.R."/>
            <person name="Lauterbach L."/>
            <person name="Steele A.D."/>
            <person name="Gui C."/>
            <person name="Meng S."/>
            <person name="Li G."/>
            <person name="Viehrig K."/>
            <person name="Ye F."/>
            <person name="Su P."/>
            <person name="Kiefer A.F."/>
            <person name="Nichols A."/>
            <person name="Cepeda A.J."/>
            <person name="Yan W."/>
            <person name="Fan B."/>
            <person name="Jiang Y."/>
            <person name="Adhikari A."/>
            <person name="Zheng C.-J."/>
            <person name="Schuster L."/>
            <person name="Cowan T.M."/>
            <person name="Smanski M.J."/>
            <person name="Chevrette M.G."/>
            <person name="De Carvalho L.P.S."/>
            <person name="Shen B."/>
        </authorList>
    </citation>
    <scope>NUCLEOTIDE SEQUENCE [LARGE SCALE GENOMIC DNA]</scope>
    <source>
        <strain evidence="4 5">NPDC046838</strain>
    </source>
</reference>
<dbReference type="PANTHER" id="PTHR33542:SF5">
    <property type="entry name" value="FERROCHELATASE CHE1"/>
    <property type="match status" value="1"/>
</dbReference>
<dbReference type="PANTHER" id="PTHR33542">
    <property type="entry name" value="SIROHYDROCHLORIN FERROCHELATASE, CHLOROPLASTIC"/>
    <property type="match status" value="1"/>
</dbReference>
<dbReference type="EMBL" id="JBEYXV010000017">
    <property type="protein sequence ID" value="MEU6824765.1"/>
    <property type="molecule type" value="Genomic_DNA"/>
</dbReference>
<feature type="region of interest" description="Disordered" evidence="3">
    <location>
        <begin position="31"/>
        <end position="69"/>
    </location>
</feature>
<dbReference type="SUPFAM" id="SSF53800">
    <property type="entry name" value="Chelatase"/>
    <property type="match status" value="1"/>
</dbReference>
<protein>
    <submittedName>
        <fullName evidence="4">Sirohydrochlorin chelatase</fullName>
    </submittedName>
</protein>
<dbReference type="Pfam" id="PF01903">
    <property type="entry name" value="CbiX"/>
    <property type="match status" value="2"/>
</dbReference>
<dbReference type="InterPro" id="IPR002762">
    <property type="entry name" value="CbiX-like"/>
</dbReference>
<accession>A0ABV3BWG6</accession>
<sequence length="335" mass="35294">MTPSNPLRDESGSTHLDSTAQIMDRISSQLGTQLSLVSPDGSRRPAPRSNPRSNPCPNLHPNLHPDPRPTLVLVAHGSRDPRALATVTALAERIREQRPGLAVRLGHIELSEPLLTDTLDALTAHDLATHTGTTHTHTTHTRPQAVLVPLLLSRGQHVKRDIPAAAARFPALDTRVADPLGPHPLLAEALHARLVQAGWPARPPGASARRRHAVVLAAAGSRDPESAADTETAAGLLAERLGVPVVPAFAAPTAACPRTVPEAVAELAAEGRTHTAVASYFTAPGRFATQSATDAPWIAAAPLGPHTALAHLVLHRYDQARTAPAAALRRTLSSV</sequence>
<feature type="compositionally biased region" description="Low complexity" evidence="3">
    <location>
        <begin position="47"/>
        <end position="62"/>
    </location>
</feature>
<name>A0ABV3BWG6_9ACTN</name>
<evidence type="ECO:0000313" key="4">
    <source>
        <dbReference type="EMBL" id="MEU6824765.1"/>
    </source>
</evidence>
<dbReference type="CDD" id="cd03416">
    <property type="entry name" value="CbiX_SirB_N"/>
    <property type="match status" value="1"/>
</dbReference>
<gene>
    <name evidence="4" type="ORF">ABZ921_29400</name>
</gene>
<dbReference type="RefSeq" id="WP_359354357.1">
    <property type="nucleotide sequence ID" value="NZ_JBEYXV010000017.1"/>
</dbReference>
<keyword evidence="1" id="KW-0479">Metal-binding</keyword>
<evidence type="ECO:0000313" key="5">
    <source>
        <dbReference type="Proteomes" id="UP001551176"/>
    </source>
</evidence>
<evidence type="ECO:0000256" key="3">
    <source>
        <dbReference type="SAM" id="MobiDB-lite"/>
    </source>
</evidence>
<keyword evidence="2" id="KW-0456">Lyase</keyword>
<evidence type="ECO:0000256" key="1">
    <source>
        <dbReference type="ARBA" id="ARBA00022723"/>
    </source>
</evidence>